<feature type="domain" description="Amine oxidase" evidence="2">
    <location>
        <begin position="38"/>
        <end position="490"/>
    </location>
</feature>
<evidence type="ECO:0000259" key="2">
    <source>
        <dbReference type="Pfam" id="PF01593"/>
    </source>
</evidence>
<dbReference type="GO" id="GO:0016491">
    <property type="term" value="F:oxidoreductase activity"/>
    <property type="evidence" value="ECO:0007669"/>
    <property type="project" value="InterPro"/>
</dbReference>
<dbReference type="Gene3D" id="3.50.50.60">
    <property type="entry name" value="FAD/NAD(P)-binding domain"/>
    <property type="match status" value="1"/>
</dbReference>
<dbReference type="GO" id="GO:0006598">
    <property type="term" value="P:polyamine catabolic process"/>
    <property type="evidence" value="ECO:0007669"/>
    <property type="project" value="TreeGrafter"/>
</dbReference>
<dbReference type="AlphaFoldDB" id="A0A1J8QEK2"/>
<feature type="chain" id="PRO_5012927501" description="Amine oxidase domain-containing protein" evidence="1">
    <location>
        <begin position="20"/>
        <end position="522"/>
    </location>
</feature>
<comment type="caution">
    <text evidence="3">The sequence shown here is derived from an EMBL/GenBank/DDBJ whole genome shotgun (WGS) entry which is preliminary data.</text>
</comment>
<dbReference type="InterPro" id="IPR002937">
    <property type="entry name" value="Amino_oxidase"/>
</dbReference>
<reference evidence="3 4" key="1">
    <citation type="submission" date="2016-03" db="EMBL/GenBank/DDBJ databases">
        <title>Comparative genomics of the ectomycorrhizal sister species Rhizopogon vinicolor and Rhizopogon vesiculosus (Basidiomycota: Boletales) reveals a divergence of the mating type B locus.</title>
        <authorList>
            <person name="Mujic A.B."/>
            <person name="Kuo A."/>
            <person name="Tritt A."/>
            <person name="Lipzen A."/>
            <person name="Chen C."/>
            <person name="Johnson J."/>
            <person name="Sharma A."/>
            <person name="Barry K."/>
            <person name="Grigoriev I.V."/>
            <person name="Spatafora J.W."/>
        </authorList>
    </citation>
    <scope>NUCLEOTIDE SEQUENCE [LARGE SCALE GENOMIC DNA]</scope>
    <source>
        <strain evidence="3 4">AM-OR11-056</strain>
    </source>
</reference>
<evidence type="ECO:0000313" key="3">
    <source>
        <dbReference type="EMBL" id="OJA20110.1"/>
    </source>
</evidence>
<dbReference type="InterPro" id="IPR050281">
    <property type="entry name" value="Flavin_monoamine_oxidase"/>
</dbReference>
<dbReference type="STRING" id="180088.A0A1J8QEK2"/>
<feature type="signal peptide" evidence="1">
    <location>
        <begin position="1"/>
        <end position="19"/>
    </location>
</feature>
<dbReference type="Pfam" id="PF01593">
    <property type="entry name" value="Amino_oxidase"/>
    <property type="match status" value="1"/>
</dbReference>
<dbReference type="SUPFAM" id="SSF51905">
    <property type="entry name" value="FAD/NAD(P)-binding domain"/>
    <property type="match status" value="1"/>
</dbReference>
<dbReference type="OrthoDB" id="5046242at2759"/>
<dbReference type="PANTHER" id="PTHR10742:SF313">
    <property type="entry name" value="AMINE OXIDASE"/>
    <property type="match status" value="1"/>
</dbReference>
<dbReference type="Proteomes" id="UP000183567">
    <property type="component" value="Unassembled WGS sequence"/>
</dbReference>
<dbReference type="Gene3D" id="3.90.660.10">
    <property type="match status" value="1"/>
</dbReference>
<protein>
    <recommendedName>
        <fullName evidence="2">Amine oxidase domain-containing protein</fullName>
    </recommendedName>
</protein>
<organism evidence="3 4">
    <name type="scientific">Rhizopogon vesiculosus</name>
    <dbReference type="NCBI Taxonomy" id="180088"/>
    <lineage>
        <taxon>Eukaryota</taxon>
        <taxon>Fungi</taxon>
        <taxon>Dikarya</taxon>
        <taxon>Basidiomycota</taxon>
        <taxon>Agaricomycotina</taxon>
        <taxon>Agaricomycetes</taxon>
        <taxon>Agaricomycetidae</taxon>
        <taxon>Boletales</taxon>
        <taxon>Suillineae</taxon>
        <taxon>Rhizopogonaceae</taxon>
        <taxon>Rhizopogon</taxon>
    </lineage>
</organism>
<name>A0A1J8QEK2_9AGAM</name>
<keyword evidence="4" id="KW-1185">Reference proteome</keyword>
<dbReference type="EMBL" id="LVVM01000724">
    <property type="protein sequence ID" value="OJA20110.1"/>
    <property type="molecule type" value="Genomic_DNA"/>
</dbReference>
<dbReference type="InterPro" id="IPR036188">
    <property type="entry name" value="FAD/NAD-bd_sf"/>
</dbReference>
<evidence type="ECO:0000313" key="4">
    <source>
        <dbReference type="Proteomes" id="UP000183567"/>
    </source>
</evidence>
<gene>
    <name evidence="3" type="ORF">AZE42_04102</name>
</gene>
<accession>A0A1J8QEK2</accession>
<dbReference type="SUPFAM" id="SSF54373">
    <property type="entry name" value="FAD-linked reductases, C-terminal domain"/>
    <property type="match status" value="1"/>
</dbReference>
<sequence length="522" mass="57732">MRIHSALLFSLVAVSATVAQKLGKRTKDAQVLILGGGMAGTIAARTLHEKGIDDFIILEGKTELGGRILSDSFGATGKNFTVEMGPSWIHGTQTGNGTANPVYSLALKHNLSMANNDWYGNITTYDYTGANNYLSVFHNAVSVYKNATVLAGERVDKKLVDMSLQSGYMMLNATAKTPQQAASEYYQADWQCKWRDSCTNVIDRILMGLSALQNYKSTMLTIPQRHNFTYDTDVGGFSLNNSMSIDPRGFKIIVQAEAQEFLQPQQLLLNHTVAKIEYDSDGVTVTITNGTVLTADYVLCTFSVGVLQNTDVVFEPKLPDWKVEAISSIDMTTETKIYLQFAEKFWFKTQMALYADETRGRYPVWQSLDQGGFYPGSGIIFVTVTGSESVRVNSLNDTQVQAEVMEVLQTMYPNTTIPQPTAFHLARWNTNTIYRGAYSNWPASFVNGHAQNLRATVGDRMWFAGEATSLKYYGSLQGAYFEGEDVATQLAECIQEGDCDSLGYVEDVMNARPYTISNTTSN</sequence>
<dbReference type="PANTHER" id="PTHR10742">
    <property type="entry name" value="FLAVIN MONOAMINE OXIDASE"/>
    <property type="match status" value="1"/>
</dbReference>
<evidence type="ECO:0000256" key="1">
    <source>
        <dbReference type="SAM" id="SignalP"/>
    </source>
</evidence>
<keyword evidence="1" id="KW-0732">Signal</keyword>
<proteinExistence type="predicted"/>